<feature type="domain" description="Thioredoxin" evidence="2">
    <location>
        <begin position="55"/>
        <end position="192"/>
    </location>
</feature>
<dbReference type="PROSITE" id="PS00194">
    <property type="entry name" value="THIOREDOXIN_1"/>
    <property type="match status" value="1"/>
</dbReference>
<protein>
    <submittedName>
        <fullName evidence="3">Redoxin domain-containing protein</fullName>
    </submittedName>
</protein>
<dbReference type="AlphaFoldDB" id="A0A7M2SEK2"/>
<dbReference type="PANTHER" id="PTHR42852:SF17">
    <property type="entry name" value="THIOREDOXIN-LIKE PROTEIN HI_1115"/>
    <property type="match status" value="1"/>
</dbReference>
<dbReference type="InterPro" id="IPR017937">
    <property type="entry name" value="Thioredoxin_CS"/>
</dbReference>
<feature type="region of interest" description="Disordered" evidence="1">
    <location>
        <begin position="23"/>
        <end position="54"/>
    </location>
</feature>
<evidence type="ECO:0000313" key="4">
    <source>
        <dbReference type="Proteomes" id="UP000594205"/>
    </source>
</evidence>
<dbReference type="Gene3D" id="3.40.30.10">
    <property type="entry name" value="Glutaredoxin"/>
    <property type="match status" value="1"/>
</dbReference>
<dbReference type="Pfam" id="PF00578">
    <property type="entry name" value="AhpC-TSA"/>
    <property type="match status" value="1"/>
</dbReference>
<reference evidence="3 4" key="1">
    <citation type="submission" date="2020-10" db="EMBL/GenBank/DDBJ databases">
        <title>Streptomyces ferrugineus complate genome analysis.</title>
        <authorList>
            <person name="Anwar N."/>
        </authorList>
    </citation>
    <scope>NUCLEOTIDE SEQUENCE [LARGE SCALE GENOMIC DNA]</scope>
    <source>
        <strain evidence="3 4">CCTCC AA2014009</strain>
    </source>
</reference>
<dbReference type="GO" id="GO:0016209">
    <property type="term" value="F:antioxidant activity"/>
    <property type="evidence" value="ECO:0007669"/>
    <property type="project" value="InterPro"/>
</dbReference>
<dbReference type="InterPro" id="IPR013766">
    <property type="entry name" value="Thioredoxin_domain"/>
</dbReference>
<keyword evidence="4" id="KW-1185">Reference proteome</keyword>
<evidence type="ECO:0000259" key="2">
    <source>
        <dbReference type="PROSITE" id="PS51352"/>
    </source>
</evidence>
<evidence type="ECO:0000313" key="3">
    <source>
        <dbReference type="EMBL" id="QOV33908.1"/>
    </source>
</evidence>
<proteinExistence type="predicted"/>
<gene>
    <name evidence="3" type="ORF">IM697_27420</name>
</gene>
<dbReference type="PROSITE" id="PS51257">
    <property type="entry name" value="PROKAR_LIPOPROTEIN"/>
    <property type="match status" value="1"/>
</dbReference>
<dbReference type="SUPFAM" id="SSF52833">
    <property type="entry name" value="Thioredoxin-like"/>
    <property type="match status" value="1"/>
</dbReference>
<dbReference type="InterPro" id="IPR036249">
    <property type="entry name" value="Thioredoxin-like_sf"/>
</dbReference>
<dbReference type="PROSITE" id="PS51352">
    <property type="entry name" value="THIOREDOXIN_2"/>
    <property type="match status" value="1"/>
</dbReference>
<evidence type="ECO:0000256" key="1">
    <source>
        <dbReference type="SAM" id="MobiDB-lite"/>
    </source>
</evidence>
<dbReference type="RefSeq" id="WP_194038782.1">
    <property type="nucleotide sequence ID" value="NZ_CP063373.1"/>
</dbReference>
<dbReference type="InterPro" id="IPR000866">
    <property type="entry name" value="AhpC/TSA"/>
</dbReference>
<organism evidence="3 4">
    <name type="scientific">Streptomyces ferrugineus</name>
    <dbReference type="NCBI Taxonomy" id="1413221"/>
    <lineage>
        <taxon>Bacteria</taxon>
        <taxon>Bacillati</taxon>
        <taxon>Actinomycetota</taxon>
        <taxon>Actinomycetes</taxon>
        <taxon>Kitasatosporales</taxon>
        <taxon>Streptomycetaceae</taxon>
        <taxon>Streptomyces</taxon>
    </lineage>
</organism>
<dbReference type="EMBL" id="CP063373">
    <property type="protein sequence ID" value="QOV33908.1"/>
    <property type="molecule type" value="Genomic_DNA"/>
</dbReference>
<dbReference type="InterPro" id="IPR050553">
    <property type="entry name" value="Thioredoxin_ResA/DsbE_sf"/>
</dbReference>
<accession>A0A7M2SEK2</accession>
<dbReference type="Proteomes" id="UP000594205">
    <property type="component" value="Chromosome"/>
</dbReference>
<name>A0A7M2SEK2_9ACTN</name>
<dbReference type="GO" id="GO:0016491">
    <property type="term" value="F:oxidoreductase activity"/>
    <property type="evidence" value="ECO:0007669"/>
    <property type="project" value="InterPro"/>
</dbReference>
<dbReference type="KEGG" id="sfeu:IM697_27420"/>
<sequence>MHARLLFTAVVATTALTLSGCGTQDDTSSGAAAATDSSSASDSSTAAQDGDGSGAAAVPEALRFTGTTVDGKPFDAATLAGKPTVLWFWAPWCPTCKAQGPETARVADRFEGKAHVIGVAGLDKPQAMKDFVTDTKVGAFPNLSDEAGDIWKKFEITEQSVYVILDKDGKTVFTGGLPAGKGLADKLSPLVG</sequence>
<dbReference type="PANTHER" id="PTHR42852">
    <property type="entry name" value="THIOL:DISULFIDE INTERCHANGE PROTEIN DSBE"/>
    <property type="match status" value="1"/>
</dbReference>